<name>A0A0F8XCQ1_9ZZZZ</name>
<proteinExistence type="predicted"/>
<sequence length="228" mass="25134">AIYRAVGKNPFLNARGNRPTVGQILLMSKEALARRVLSNPRIKIYRCGRSDIRSGQVDRRVLATLEFLAAWGLKPTVTSLKCSHSYYTKSGSVSHHSSGNAVDIAKINNVPILGNQQAGSVTDLTVRRLLTLQGTVRPTQIISLLDMGEPTLAMANHADHIHIGFRPRYGPNAKLGRQARRLLANNQWDKLVARLGSIRNPVVRLKPSKYSIRVKADPHRASDAHAAE</sequence>
<protein>
    <submittedName>
        <fullName evidence="1">Uncharacterized protein</fullName>
    </submittedName>
</protein>
<dbReference type="EMBL" id="LAZR01059844">
    <property type="protein sequence ID" value="KKK66932.1"/>
    <property type="molecule type" value="Genomic_DNA"/>
</dbReference>
<accession>A0A0F8XCQ1</accession>
<evidence type="ECO:0000313" key="1">
    <source>
        <dbReference type="EMBL" id="KKK66932.1"/>
    </source>
</evidence>
<comment type="caution">
    <text evidence="1">The sequence shown here is derived from an EMBL/GenBank/DDBJ whole genome shotgun (WGS) entry which is preliminary data.</text>
</comment>
<feature type="non-terminal residue" evidence="1">
    <location>
        <position position="1"/>
    </location>
</feature>
<gene>
    <name evidence="1" type="ORF">LCGC14_2959120</name>
</gene>
<dbReference type="AlphaFoldDB" id="A0A0F8XCQ1"/>
<organism evidence="1">
    <name type="scientific">marine sediment metagenome</name>
    <dbReference type="NCBI Taxonomy" id="412755"/>
    <lineage>
        <taxon>unclassified sequences</taxon>
        <taxon>metagenomes</taxon>
        <taxon>ecological metagenomes</taxon>
    </lineage>
</organism>
<reference evidence="1" key="1">
    <citation type="journal article" date="2015" name="Nature">
        <title>Complex archaea that bridge the gap between prokaryotes and eukaryotes.</title>
        <authorList>
            <person name="Spang A."/>
            <person name="Saw J.H."/>
            <person name="Jorgensen S.L."/>
            <person name="Zaremba-Niedzwiedzka K."/>
            <person name="Martijn J."/>
            <person name="Lind A.E."/>
            <person name="van Eijk R."/>
            <person name="Schleper C."/>
            <person name="Guy L."/>
            <person name="Ettema T.J."/>
        </authorList>
    </citation>
    <scope>NUCLEOTIDE SEQUENCE</scope>
</reference>